<dbReference type="SUPFAM" id="SSF52540">
    <property type="entry name" value="P-loop containing nucleoside triphosphate hydrolases"/>
    <property type="match status" value="1"/>
</dbReference>
<dbReference type="InterPro" id="IPR051162">
    <property type="entry name" value="T4SS_component"/>
</dbReference>
<accession>A0A4Q7ZD21</accession>
<dbReference type="Pfam" id="PF12696">
    <property type="entry name" value="TraG-D_C"/>
    <property type="match status" value="1"/>
</dbReference>
<dbReference type="InterPro" id="IPR032689">
    <property type="entry name" value="TraG-D_C"/>
</dbReference>
<dbReference type="PANTHER" id="PTHR30121">
    <property type="entry name" value="UNCHARACTERIZED PROTEIN YJGR-RELATED"/>
    <property type="match status" value="1"/>
</dbReference>
<dbReference type="RefSeq" id="WP_207224538.1">
    <property type="nucleotide sequence ID" value="NZ_SHKX01000005.1"/>
</dbReference>
<dbReference type="Proteomes" id="UP000292423">
    <property type="component" value="Unassembled WGS sequence"/>
</dbReference>
<name>A0A4Q7ZD21_9GAMM</name>
<dbReference type="InterPro" id="IPR027417">
    <property type="entry name" value="P-loop_NTPase"/>
</dbReference>
<dbReference type="Gene3D" id="3.40.50.300">
    <property type="entry name" value="P-loop containing nucleotide triphosphate hydrolases"/>
    <property type="match status" value="2"/>
</dbReference>
<gene>
    <name evidence="2" type="ORF">EV700_0175</name>
</gene>
<feature type="domain" description="TraD/TraG TraM recognition site" evidence="1">
    <location>
        <begin position="386"/>
        <end position="479"/>
    </location>
</feature>
<keyword evidence="3" id="KW-1185">Reference proteome</keyword>
<sequence length="588" mass="65024">MRIETLRKITFAGPADAAALLLWGGGLVLSSSYFTFPSETLHQLSVGLCSAAGAWWLISERLLHGLRERFVLETKHAVRSSEILIAPDDIDAQENALLFGYTVDRGEPLFISYNFLMRHVWILGQSGVGKTVLGTNLMAQQIAKGGGLLFIDGKMNAADLNTMYQLCKWAGREHDLLVINPGNPSTSNSYNPILYGDPDEVASRLLSLIPSSENNPGADYYRQSAKQGITTLVAALQETRLAYNFIDLTILLLNGRALQHLESLLIRDAPSSPVTHNFRLFLDKYKTTSAKGVDIDVNKLRDIFGGIAGRMYDFGTGTFGEVMNTYTPEANIFEAIKANKIVYVMLPTMGKNEQAQNFGKMVVGDLRTAVSWVQAMPEGNRPDPPYMVFADEAGSYVGQSWPRMFEQARSARIWLMPATQTRANFEAISKELEQMITGNTWTKVFFKMGTYETAEAAANIIGKTRQGAISIAQNRGHSASGLELNVSPVKQQGDSSALGITERDEEVYRVHPDQLTSLDMGECMVSFGGDRLYHIRVPLISVSPTLQEACGETQVNHFHLPSRKGINLFSDINRWLSDMVMNRAGNEE</sequence>
<proteinExistence type="predicted"/>
<reference evidence="2 3" key="1">
    <citation type="submission" date="2019-02" db="EMBL/GenBank/DDBJ databases">
        <title>Genomic Encyclopedia of Type Strains, Phase IV (KMG-IV): sequencing the most valuable type-strain genomes for metagenomic binning, comparative biology and taxonomic classification.</title>
        <authorList>
            <person name="Goeker M."/>
        </authorList>
    </citation>
    <scope>NUCLEOTIDE SEQUENCE [LARGE SCALE GENOMIC DNA]</scope>
    <source>
        <strain evidence="2 3">DSM 105135</strain>
    </source>
</reference>
<protein>
    <submittedName>
        <fullName evidence="2">TraM-binding TraD/TraG-like protein</fullName>
    </submittedName>
</protein>
<comment type="caution">
    <text evidence="2">The sequence shown here is derived from an EMBL/GenBank/DDBJ whole genome shotgun (WGS) entry which is preliminary data.</text>
</comment>
<organism evidence="2 3">
    <name type="scientific">Fluviicoccus keumensis</name>
    <dbReference type="NCBI Taxonomy" id="1435465"/>
    <lineage>
        <taxon>Bacteria</taxon>
        <taxon>Pseudomonadati</taxon>
        <taxon>Pseudomonadota</taxon>
        <taxon>Gammaproteobacteria</taxon>
        <taxon>Moraxellales</taxon>
        <taxon>Moraxellaceae</taxon>
        <taxon>Fluviicoccus</taxon>
    </lineage>
</organism>
<dbReference type="EMBL" id="SHKX01000005">
    <property type="protein sequence ID" value="RZU48114.1"/>
    <property type="molecule type" value="Genomic_DNA"/>
</dbReference>
<dbReference type="AlphaFoldDB" id="A0A4Q7ZD21"/>
<dbReference type="PANTHER" id="PTHR30121:SF6">
    <property type="entry name" value="SLR6007 PROTEIN"/>
    <property type="match status" value="1"/>
</dbReference>
<evidence type="ECO:0000313" key="2">
    <source>
        <dbReference type="EMBL" id="RZU48114.1"/>
    </source>
</evidence>
<evidence type="ECO:0000313" key="3">
    <source>
        <dbReference type="Proteomes" id="UP000292423"/>
    </source>
</evidence>
<evidence type="ECO:0000259" key="1">
    <source>
        <dbReference type="Pfam" id="PF12696"/>
    </source>
</evidence>